<evidence type="ECO:0000259" key="2">
    <source>
        <dbReference type="PROSITE" id="PS50164"/>
    </source>
</evidence>
<dbReference type="EMBL" id="PFED01000101">
    <property type="protein sequence ID" value="PJE62923.1"/>
    <property type="molecule type" value="Genomic_DNA"/>
</dbReference>
<reference evidence="4" key="1">
    <citation type="submission" date="2017-09" db="EMBL/GenBank/DDBJ databases">
        <title>Depth-based differentiation of microbial function through sediment-hosted aquifers and enrichment of novel symbionts in the deep terrestrial subsurface.</title>
        <authorList>
            <person name="Probst A.J."/>
            <person name="Ladd B."/>
            <person name="Jarett J.K."/>
            <person name="Geller-Mcgrath D.E."/>
            <person name="Sieber C.M.K."/>
            <person name="Emerson J.B."/>
            <person name="Anantharaman K."/>
            <person name="Thomas B.C."/>
            <person name="Malmstrom R."/>
            <person name="Stieglmeier M."/>
            <person name="Klingl A."/>
            <person name="Woyke T."/>
            <person name="Ryan C.M."/>
            <person name="Banfield J.F."/>
        </authorList>
    </citation>
    <scope>NUCLEOTIDE SEQUENCE [LARGE SCALE GENOMIC DNA]</scope>
</reference>
<gene>
    <name evidence="3" type="ORF">COU88_02330</name>
</gene>
<dbReference type="PANTHER" id="PTHR34477">
    <property type="entry name" value="UPF0213 PROTEIN YHBQ"/>
    <property type="match status" value="1"/>
</dbReference>
<feature type="domain" description="GIY-YIG" evidence="2">
    <location>
        <begin position="1"/>
        <end position="75"/>
    </location>
</feature>
<comment type="similarity">
    <text evidence="1">Belongs to the UPF0213 family.</text>
</comment>
<evidence type="ECO:0000313" key="3">
    <source>
        <dbReference type="EMBL" id="PJE62923.1"/>
    </source>
</evidence>
<accession>A0A2M8KSP5</accession>
<dbReference type="InterPro" id="IPR000305">
    <property type="entry name" value="GIY-YIG_endonuc"/>
</dbReference>
<proteinExistence type="inferred from homology"/>
<dbReference type="SUPFAM" id="SSF82771">
    <property type="entry name" value="GIY-YIG endonuclease"/>
    <property type="match status" value="1"/>
</dbReference>
<evidence type="ECO:0000313" key="4">
    <source>
        <dbReference type="Proteomes" id="UP000229554"/>
    </source>
</evidence>
<dbReference type="Pfam" id="PF01541">
    <property type="entry name" value="GIY-YIG"/>
    <property type="match status" value="1"/>
</dbReference>
<dbReference type="PROSITE" id="PS50164">
    <property type="entry name" value="GIY_YIG"/>
    <property type="match status" value="1"/>
</dbReference>
<comment type="caution">
    <text evidence="3">The sequence shown here is derived from an EMBL/GenBank/DDBJ whole genome shotgun (WGS) entry which is preliminary data.</text>
</comment>
<name>A0A2M8KSP5_9BACT</name>
<protein>
    <recommendedName>
        <fullName evidence="2">GIY-YIG domain-containing protein</fullName>
    </recommendedName>
</protein>
<dbReference type="CDD" id="cd10449">
    <property type="entry name" value="GIY-YIG_SLX1_like"/>
    <property type="match status" value="1"/>
</dbReference>
<dbReference type="Gene3D" id="3.40.1440.10">
    <property type="entry name" value="GIY-YIG endonuclease"/>
    <property type="match status" value="1"/>
</dbReference>
<dbReference type="Proteomes" id="UP000229554">
    <property type="component" value="Unassembled WGS sequence"/>
</dbReference>
<dbReference type="AlphaFoldDB" id="A0A2M8KSP5"/>
<dbReference type="InterPro" id="IPR035901">
    <property type="entry name" value="GIY-YIG_endonuc_sf"/>
</dbReference>
<dbReference type="InterPro" id="IPR050190">
    <property type="entry name" value="UPF0213_domain"/>
</dbReference>
<organism evidence="3 4">
    <name type="scientific">Candidatus Roizmanbacteria bacterium CG10_big_fil_rev_8_21_14_0_10_39_6</name>
    <dbReference type="NCBI Taxonomy" id="1974853"/>
    <lineage>
        <taxon>Bacteria</taxon>
        <taxon>Candidatus Roizmaniibacteriota</taxon>
    </lineage>
</organism>
<dbReference type="PANTHER" id="PTHR34477:SF1">
    <property type="entry name" value="UPF0213 PROTEIN YHBQ"/>
    <property type="match status" value="1"/>
</dbReference>
<sequence length="86" mass="10704">MYYIYVLESQVDKTFYIGYTLFLEKRVYAHNNGNTRYTKRKRPWILLHKEEYNNKSDAIKRERYLKRMKSSRYIRSIIKQSNNKEI</sequence>
<evidence type="ECO:0000256" key="1">
    <source>
        <dbReference type="ARBA" id="ARBA00007435"/>
    </source>
</evidence>